<protein>
    <submittedName>
        <fullName evidence="1">ATP-dependent Clp protease proteolytic subunit</fullName>
    </submittedName>
</protein>
<evidence type="ECO:0000313" key="2">
    <source>
        <dbReference type="Proteomes" id="UP001201701"/>
    </source>
</evidence>
<dbReference type="EMBL" id="JAKREW010000037">
    <property type="protein sequence ID" value="MCG7508270.1"/>
    <property type="molecule type" value="Genomic_DNA"/>
</dbReference>
<dbReference type="InterPro" id="IPR023562">
    <property type="entry name" value="ClpP/TepA"/>
</dbReference>
<dbReference type="Pfam" id="PF00574">
    <property type="entry name" value="CLP_protease"/>
    <property type="match status" value="1"/>
</dbReference>
<proteinExistence type="predicted"/>
<dbReference type="InterPro" id="IPR029045">
    <property type="entry name" value="ClpP/crotonase-like_dom_sf"/>
</dbReference>
<dbReference type="GO" id="GO:0008233">
    <property type="term" value="F:peptidase activity"/>
    <property type="evidence" value="ECO:0007669"/>
    <property type="project" value="UniProtKB-KW"/>
</dbReference>
<dbReference type="Gene3D" id="3.90.226.10">
    <property type="entry name" value="2-enoyl-CoA Hydratase, Chain A, domain 1"/>
    <property type="match status" value="1"/>
</dbReference>
<comment type="caution">
    <text evidence="1">The sequence shown here is derived from an EMBL/GenBank/DDBJ whole genome shotgun (WGS) entry which is preliminary data.</text>
</comment>
<dbReference type="RefSeq" id="WP_239369784.1">
    <property type="nucleotide sequence ID" value="NZ_JAKREW010000037.1"/>
</dbReference>
<name>A0ABS9QLF0_9HYPH</name>
<dbReference type="Proteomes" id="UP001201701">
    <property type="component" value="Unassembled WGS sequence"/>
</dbReference>
<sequence length="190" mass="21090">MDTQRPDLQSLFFRPNARINGTIGDDTLAAFLDQRARVLEENQDLVLELSTFGGDADVARRIALEVRAFQEHGGRNVWCVGKTLVYSAGITILAAFPRQARFLTSDTVLLIHERQIQRDIGLEGPARAMMQIVRELLAELETACRLEREGFEELAAGSKTTADALMQRAKDDGYLTAAQALEMGLIEKVL</sequence>
<evidence type="ECO:0000313" key="1">
    <source>
        <dbReference type="EMBL" id="MCG7508270.1"/>
    </source>
</evidence>
<reference evidence="1 2" key="1">
    <citation type="submission" date="2022-02" db="EMBL/GenBank/DDBJ databases">
        <title>Draft genome sequence of Mezorhizobium retamae strain IRAMC:0171 isolated from Retama raetam nodules.</title>
        <authorList>
            <person name="Bengaied R."/>
            <person name="Sbissi I."/>
            <person name="Huber K."/>
            <person name="Ghodbane F."/>
            <person name="Nouioui I."/>
            <person name="Tarhouni M."/>
            <person name="Gtari M."/>
        </authorList>
    </citation>
    <scope>NUCLEOTIDE SEQUENCE [LARGE SCALE GENOMIC DNA]</scope>
    <source>
        <strain evidence="1 2">IRAMC:0171</strain>
    </source>
</reference>
<accession>A0ABS9QLF0</accession>
<organism evidence="1 2">
    <name type="scientific">Mesorhizobium retamae</name>
    <dbReference type="NCBI Taxonomy" id="2912854"/>
    <lineage>
        <taxon>Bacteria</taxon>
        <taxon>Pseudomonadati</taxon>
        <taxon>Pseudomonadota</taxon>
        <taxon>Alphaproteobacteria</taxon>
        <taxon>Hyphomicrobiales</taxon>
        <taxon>Phyllobacteriaceae</taxon>
        <taxon>Mesorhizobium</taxon>
    </lineage>
</organism>
<keyword evidence="1" id="KW-0378">Hydrolase</keyword>
<dbReference type="GO" id="GO:0006508">
    <property type="term" value="P:proteolysis"/>
    <property type="evidence" value="ECO:0007669"/>
    <property type="project" value="UniProtKB-KW"/>
</dbReference>
<keyword evidence="1" id="KW-0645">Protease</keyword>
<gene>
    <name evidence="1" type="ORF">L4923_24830</name>
</gene>
<keyword evidence="2" id="KW-1185">Reference proteome</keyword>
<dbReference type="SUPFAM" id="SSF52096">
    <property type="entry name" value="ClpP/crotonase"/>
    <property type="match status" value="1"/>
</dbReference>